<organism evidence="2 3">
    <name type="scientific">Gracilibacillus halophilus YIM-C55.5</name>
    <dbReference type="NCBI Taxonomy" id="1308866"/>
    <lineage>
        <taxon>Bacteria</taxon>
        <taxon>Bacillati</taxon>
        <taxon>Bacillota</taxon>
        <taxon>Bacilli</taxon>
        <taxon>Bacillales</taxon>
        <taxon>Bacillaceae</taxon>
        <taxon>Gracilibacillus</taxon>
    </lineage>
</organism>
<dbReference type="AlphaFoldDB" id="N4WNY1"/>
<protein>
    <submittedName>
        <fullName evidence="2">Uncharacterized protein</fullName>
    </submittedName>
</protein>
<evidence type="ECO:0000313" key="3">
    <source>
        <dbReference type="Proteomes" id="UP000012283"/>
    </source>
</evidence>
<accession>N4WNY1</accession>
<feature type="transmembrane region" description="Helical" evidence="1">
    <location>
        <begin position="109"/>
        <end position="132"/>
    </location>
</feature>
<name>N4WNY1_9BACI</name>
<keyword evidence="1" id="KW-1133">Transmembrane helix</keyword>
<evidence type="ECO:0000256" key="1">
    <source>
        <dbReference type="SAM" id="Phobius"/>
    </source>
</evidence>
<dbReference type="EMBL" id="APML01000055">
    <property type="protein sequence ID" value="ENH96195.1"/>
    <property type="molecule type" value="Genomic_DNA"/>
</dbReference>
<comment type="caution">
    <text evidence="2">The sequence shown here is derived from an EMBL/GenBank/DDBJ whole genome shotgun (WGS) entry which is preliminary data.</text>
</comment>
<keyword evidence="1" id="KW-0812">Transmembrane</keyword>
<keyword evidence="3" id="KW-1185">Reference proteome</keyword>
<keyword evidence="1" id="KW-0472">Membrane</keyword>
<dbReference type="Proteomes" id="UP000012283">
    <property type="component" value="Unassembled WGS sequence"/>
</dbReference>
<dbReference type="OrthoDB" id="2439941at2"/>
<sequence length="137" mass="15049">MYKFVASMLGIYDLFLATGAIVLGVQMVTLKNGTIFSGPFPDSWSANLPFDGWIIPGVWAIAIFGFGNISAAILSFRGKHNSSWYASSLMGAVFLFGLAYQYIAVGEWYIVTSPFIILGVIQLCLSGFVLLLKYKRK</sequence>
<evidence type="ECO:0000313" key="2">
    <source>
        <dbReference type="EMBL" id="ENH96195.1"/>
    </source>
</evidence>
<feature type="transmembrane region" description="Helical" evidence="1">
    <location>
        <begin position="83"/>
        <end position="103"/>
    </location>
</feature>
<gene>
    <name evidence="2" type="ORF">J416_11847</name>
</gene>
<reference evidence="2 3" key="1">
    <citation type="submission" date="2013-03" db="EMBL/GenBank/DDBJ databases">
        <title>Draft genome sequence of Gracibacillus halophilus YIM-C55.5, a moderately halophilic and thermophilic organism from the Xiaochaidamu salt lake.</title>
        <authorList>
            <person name="Sugumar T."/>
            <person name="Polireddy D.R."/>
            <person name="Antony A."/>
            <person name="Madhava Y.R."/>
            <person name="Sivakumar N."/>
        </authorList>
    </citation>
    <scope>NUCLEOTIDE SEQUENCE [LARGE SCALE GENOMIC DNA]</scope>
    <source>
        <strain evidence="2 3">YIM-C55.5</strain>
    </source>
</reference>
<proteinExistence type="predicted"/>
<dbReference type="eggNOG" id="ENOG5032XJJ">
    <property type="taxonomic scope" value="Bacteria"/>
</dbReference>
<feature type="transmembrane region" description="Helical" evidence="1">
    <location>
        <begin position="12"/>
        <end position="33"/>
    </location>
</feature>
<feature type="transmembrane region" description="Helical" evidence="1">
    <location>
        <begin position="53"/>
        <end position="76"/>
    </location>
</feature>
<dbReference type="RefSeq" id="WP_003471908.1">
    <property type="nucleotide sequence ID" value="NZ_APML01000055.1"/>
</dbReference>